<protein>
    <submittedName>
        <fullName evidence="1">Uncharacterized protein</fullName>
    </submittedName>
</protein>
<sequence>MPPKEWSNAVELSEHGIEFQLRPAIKVQVLEDFTSDVAGRRITYDMKYGKCSWKDHLLQQGVEFG</sequence>
<gene>
    <name evidence="1" type="ORF">Slati_3136300</name>
</gene>
<reference evidence="1" key="1">
    <citation type="submission" date="2020-06" db="EMBL/GenBank/DDBJ databases">
        <authorList>
            <person name="Li T."/>
            <person name="Hu X."/>
            <person name="Zhang T."/>
            <person name="Song X."/>
            <person name="Zhang H."/>
            <person name="Dai N."/>
            <person name="Sheng W."/>
            <person name="Hou X."/>
            <person name="Wei L."/>
        </authorList>
    </citation>
    <scope>NUCLEOTIDE SEQUENCE</scope>
    <source>
        <strain evidence="1">KEN1</strain>
        <tissue evidence="1">Leaf</tissue>
    </source>
</reference>
<name>A0AAW2UV63_9LAMI</name>
<organism evidence="1">
    <name type="scientific">Sesamum latifolium</name>
    <dbReference type="NCBI Taxonomy" id="2727402"/>
    <lineage>
        <taxon>Eukaryota</taxon>
        <taxon>Viridiplantae</taxon>
        <taxon>Streptophyta</taxon>
        <taxon>Embryophyta</taxon>
        <taxon>Tracheophyta</taxon>
        <taxon>Spermatophyta</taxon>
        <taxon>Magnoliopsida</taxon>
        <taxon>eudicotyledons</taxon>
        <taxon>Gunneridae</taxon>
        <taxon>Pentapetalae</taxon>
        <taxon>asterids</taxon>
        <taxon>lamiids</taxon>
        <taxon>Lamiales</taxon>
        <taxon>Pedaliaceae</taxon>
        <taxon>Sesamum</taxon>
    </lineage>
</organism>
<dbReference type="EMBL" id="JACGWN010000011">
    <property type="protein sequence ID" value="KAL0421134.1"/>
    <property type="molecule type" value="Genomic_DNA"/>
</dbReference>
<accession>A0AAW2UV63</accession>
<evidence type="ECO:0000313" key="1">
    <source>
        <dbReference type="EMBL" id="KAL0421134.1"/>
    </source>
</evidence>
<dbReference type="AlphaFoldDB" id="A0AAW2UV63"/>
<proteinExistence type="predicted"/>
<comment type="caution">
    <text evidence="1">The sequence shown here is derived from an EMBL/GenBank/DDBJ whole genome shotgun (WGS) entry which is preliminary data.</text>
</comment>
<reference evidence="1" key="2">
    <citation type="journal article" date="2024" name="Plant">
        <title>Genomic evolution and insights into agronomic trait innovations of Sesamum species.</title>
        <authorList>
            <person name="Miao H."/>
            <person name="Wang L."/>
            <person name="Qu L."/>
            <person name="Liu H."/>
            <person name="Sun Y."/>
            <person name="Le M."/>
            <person name="Wang Q."/>
            <person name="Wei S."/>
            <person name="Zheng Y."/>
            <person name="Lin W."/>
            <person name="Duan Y."/>
            <person name="Cao H."/>
            <person name="Xiong S."/>
            <person name="Wang X."/>
            <person name="Wei L."/>
            <person name="Li C."/>
            <person name="Ma Q."/>
            <person name="Ju M."/>
            <person name="Zhao R."/>
            <person name="Li G."/>
            <person name="Mu C."/>
            <person name="Tian Q."/>
            <person name="Mei H."/>
            <person name="Zhang T."/>
            <person name="Gao T."/>
            <person name="Zhang H."/>
        </authorList>
    </citation>
    <scope>NUCLEOTIDE SEQUENCE</scope>
    <source>
        <strain evidence="1">KEN1</strain>
    </source>
</reference>